<comment type="caution">
    <text evidence="2">Lacks conserved residue(s) required for the propagation of feature annotation.</text>
</comment>
<dbReference type="InterPro" id="IPR011601">
    <property type="entry name" value="MurB_C"/>
</dbReference>
<comment type="subcellular location">
    <subcellularLocation>
        <location evidence="2">Cytoplasm</location>
    </subcellularLocation>
</comment>
<comment type="pathway">
    <text evidence="2">Cell wall biogenesis; peptidoglycan biosynthesis.</text>
</comment>
<evidence type="ECO:0000259" key="3">
    <source>
        <dbReference type="Pfam" id="PF02873"/>
    </source>
</evidence>
<protein>
    <recommendedName>
        <fullName evidence="2">UDP-N-acetylenolpyruvoylglucosamine reductase</fullName>
        <ecNumber evidence="2">1.3.1.98</ecNumber>
    </recommendedName>
    <alternativeName>
        <fullName evidence="2">UDP-N-acetylmuramate dehydrogenase</fullName>
    </alternativeName>
</protein>
<keyword evidence="2" id="KW-0560">Oxidoreductase</keyword>
<dbReference type="HAMAP" id="MF_00037">
    <property type="entry name" value="MurB"/>
    <property type="match status" value="1"/>
</dbReference>
<keyword evidence="2" id="KW-0961">Cell wall biogenesis/degradation</keyword>
<keyword evidence="2" id="KW-0133">Cell shape</keyword>
<dbReference type="EMBL" id="AP027732">
    <property type="protein sequence ID" value="BDZ51716.1"/>
    <property type="molecule type" value="Genomic_DNA"/>
</dbReference>
<comment type="similarity">
    <text evidence="2">Belongs to the MurB family.</text>
</comment>
<dbReference type="Gene3D" id="3.90.78.10">
    <property type="entry name" value="UDP-N-acetylenolpyruvoylglucosamine reductase, C-terminal domain"/>
    <property type="match status" value="1"/>
</dbReference>
<name>A0ABM8GTC6_9MICO</name>
<reference evidence="5" key="1">
    <citation type="journal article" date="2019" name="Int. J. Syst. Evol. Microbiol.">
        <title>The Global Catalogue of Microorganisms (GCM) 10K type strain sequencing project: providing services to taxonomists for standard genome sequencing and annotation.</title>
        <authorList>
            <consortium name="The Broad Institute Genomics Platform"/>
            <consortium name="The Broad Institute Genome Sequencing Center for Infectious Disease"/>
            <person name="Wu L."/>
            <person name="Ma J."/>
        </authorList>
    </citation>
    <scope>NUCLEOTIDE SEQUENCE [LARGE SCALE GENOMIC DNA]</scope>
    <source>
        <strain evidence="5">NBRC 108728</strain>
    </source>
</reference>
<dbReference type="EC" id="1.3.1.98" evidence="2"/>
<keyword evidence="2" id="KW-0573">Peptidoglycan synthesis</keyword>
<dbReference type="PANTHER" id="PTHR21071">
    <property type="entry name" value="UDP-N-ACETYLENOLPYRUVOYLGLUCOSAMINE REDUCTASE"/>
    <property type="match status" value="1"/>
</dbReference>
<dbReference type="SUPFAM" id="SSF56194">
    <property type="entry name" value="Uridine diphospho-N-Acetylenolpyruvylglucosamine reductase, MurB, C-terminal domain"/>
    <property type="match status" value="1"/>
</dbReference>
<keyword evidence="2" id="KW-0521">NADP</keyword>
<keyword evidence="5" id="KW-1185">Reference proteome</keyword>
<keyword evidence="2" id="KW-0131">Cell cycle</keyword>
<accession>A0ABM8GTC6</accession>
<feature type="active site" evidence="2">
    <location>
        <position position="86"/>
    </location>
</feature>
<comment type="catalytic activity">
    <reaction evidence="2">
        <text>UDP-N-acetyl-alpha-D-muramate + NADP(+) = UDP-N-acetyl-3-O-(1-carboxyvinyl)-alpha-D-glucosamine + NADPH + H(+)</text>
        <dbReference type="Rhea" id="RHEA:12248"/>
        <dbReference type="ChEBI" id="CHEBI:15378"/>
        <dbReference type="ChEBI" id="CHEBI:57783"/>
        <dbReference type="ChEBI" id="CHEBI:58349"/>
        <dbReference type="ChEBI" id="CHEBI:68483"/>
        <dbReference type="ChEBI" id="CHEBI:70757"/>
        <dbReference type="EC" id="1.3.1.98"/>
    </reaction>
</comment>
<feature type="domain" description="UDP-N-acetylenolpyruvoylglucosamine reductase C-terminal" evidence="3">
    <location>
        <begin position="18"/>
        <end position="89"/>
    </location>
</feature>
<sequence>MVPLGEKPAPPPTFTPGPVKLSAAWLIEHAGIARGFHLPGSGAAISTKHTLAITNRGGATADEVAELARYVQSRVAAEFGVVLHPEPILLGLTL</sequence>
<evidence type="ECO:0000313" key="5">
    <source>
        <dbReference type="Proteomes" id="UP001321486"/>
    </source>
</evidence>
<dbReference type="PANTHER" id="PTHR21071:SF4">
    <property type="entry name" value="UDP-N-ACETYLENOLPYRUVOYLGLUCOSAMINE REDUCTASE"/>
    <property type="match status" value="1"/>
</dbReference>
<dbReference type="InterPro" id="IPR036635">
    <property type="entry name" value="MurB_C_sf"/>
</dbReference>
<evidence type="ECO:0000256" key="1">
    <source>
        <dbReference type="ARBA" id="ARBA00001974"/>
    </source>
</evidence>
<evidence type="ECO:0000256" key="2">
    <source>
        <dbReference type="HAMAP-Rule" id="MF_00037"/>
    </source>
</evidence>
<evidence type="ECO:0000313" key="4">
    <source>
        <dbReference type="EMBL" id="BDZ51716.1"/>
    </source>
</evidence>
<dbReference type="Proteomes" id="UP001321486">
    <property type="component" value="Chromosome"/>
</dbReference>
<keyword evidence="2" id="KW-0274">FAD</keyword>
<comment type="cofactor">
    <cofactor evidence="1 2">
        <name>FAD</name>
        <dbReference type="ChEBI" id="CHEBI:57692"/>
    </cofactor>
</comment>
<comment type="function">
    <text evidence="2">Cell wall formation.</text>
</comment>
<proteinExistence type="inferred from homology"/>
<keyword evidence="2" id="KW-0132">Cell division</keyword>
<keyword evidence="2" id="KW-0963">Cytoplasm</keyword>
<dbReference type="InterPro" id="IPR003170">
    <property type="entry name" value="MurB"/>
</dbReference>
<gene>
    <name evidence="2" type="primary">murB</name>
    <name evidence="4" type="ORF">GCM10025867_39570</name>
</gene>
<dbReference type="Pfam" id="PF02873">
    <property type="entry name" value="MurB_C"/>
    <property type="match status" value="1"/>
</dbReference>
<keyword evidence="2" id="KW-0285">Flavoprotein</keyword>
<organism evidence="4 5">
    <name type="scientific">Frondihabitans sucicola</name>
    <dbReference type="NCBI Taxonomy" id="1268041"/>
    <lineage>
        <taxon>Bacteria</taxon>
        <taxon>Bacillati</taxon>
        <taxon>Actinomycetota</taxon>
        <taxon>Actinomycetes</taxon>
        <taxon>Micrococcales</taxon>
        <taxon>Microbacteriaceae</taxon>
        <taxon>Frondihabitans</taxon>
    </lineage>
</organism>